<evidence type="ECO:0008006" key="9">
    <source>
        <dbReference type="Google" id="ProtNLM"/>
    </source>
</evidence>
<reference evidence="7" key="1">
    <citation type="submission" date="2022-12" db="EMBL/GenBank/DDBJ databases">
        <title>Chromosome-level genome assembly of the bean flower thrips Megalurothrips usitatus.</title>
        <authorList>
            <person name="Ma L."/>
            <person name="Liu Q."/>
            <person name="Li H."/>
            <person name="Cai W."/>
        </authorList>
    </citation>
    <scope>NUCLEOTIDE SEQUENCE</scope>
    <source>
        <strain evidence="7">Cailab_2022a</strain>
    </source>
</reference>
<evidence type="ECO:0000256" key="1">
    <source>
        <dbReference type="ARBA" id="ARBA00004141"/>
    </source>
</evidence>
<keyword evidence="8" id="KW-1185">Reference proteome</keyword>
<keyword evidence="2 6" id="KW-0812">Transmembrane</keyword>
<comment type="subcellular location">
    <subcellularLocation>
        <location evidence="1">Membrane</location>
        <topology evidence="1">Multi-pass membrane protein</topology>
    </subcellularLocation>
</comment>
<dbReference type="Pfam" id="PF10507">
    <property type="entry name" value="TMEM65"/>
    <property type="match status" value="1"/>
</dbReference>
<sequence length="293" mass="31991">MYSVTTTPLAAAVSSVASRSPLFRVLICRPITPLGLGCQTHRTASAGGAAANALDKDKADELVLRFTDEERTILLTALQNYQAKKVKSEYEGQLAAIRWRSKFGRPSKVPNVGDVDPTGSFCPVPEDWLMRKYVIWEFFLPAETVPKPSSKQLFAVGLHNALPFVGFGFLDNAIMIIAGDYIELMLGTCITISTMAAAALGNTFSDIMGIGSAWYVESLVAKIGIKPPNLSPIQLNMKRSRWIANWGRCIGVTVGCLLGMTPLLFMNKPGKSDEKKNDDDLGKDDSKNKKEDK</sequence>
<keyword evidence="3 6" id="KW-1133">Transmembrane helix</keyword>
<name>A0AAV7XDR6_9NEOP</name>
<dbReference type="GO" id="GO:0005739">
    <property type="term" value="C:mitochondrion"/>
    <property type="evidence" value="ECO:0007669"/>
    <property type="project" value="TreeGrafter"/>
</dbReference>
<feature type="region of interest" description="Disordered" evidence="5">
    <location>
        <begin position="269"/>
        <end position="293"/>
    </location>
</feature>
<dbReference type="PANTHER" id="PTHR21706:SF15">
    <property type="entry name" value="TRANSMEMBRANE PROTEIN 65"/>
    <property type="match status" value="1"/>
</dbReference>
<evidence type="ECO:0000256" key="3">
    <source>
        <dbReference type="ARBA" id="ARBA00022989"/>
    </source>
</evidence>
<evidence type="ECO:0000256" key="4">
    <source>
        <dbReference type="ARBA" id="ARBA00023136"/>
    </source>
</evidence>
<gene>
    <name evidence="7" type="ORF">ONE63_002285</name>
</gene>
<organism evidence="7 8">
    <name type="scientific">Megalurothrips usitatus</name>
    <name type="common">bean blossom thrips</name>
    <dbReference type="NCBI Taxonomy" id="439358"/>
    <lineage>
        <taxon>Eukaryota</taxon>
        <taxon>Metazoa</taxon>
        <taxon>Ecdysozoa</taxon>
        <taxon>Arthropoda</taxon>
        <taxon>Hexapoda</taxon>
        <taxon>Insecta</taxon>
        <taxon>Pterygota</taxon>
        <taxon>Neoptera</taxon>
        <taxon>Paraneoptera</taxon>
        <taxon>Thysanoptera</taxon>
        <taxon>Terebrantia</taxon>
        <taxon>Thripoidea</taxon>
        <taxon>Thripidae</taxon>
        <taxon>Megalurothrips</taxon>
    </lineage>
</organism>
<dbReference type="Proteomes" id="UP001075354">
    <property type="component" value="Chromosome 12"/>
</dbReference>
<accession>A0AAV7XDR6</accession>
<comment type="caution">
    <text evidence="7">The sequence shown here is derived from an EMBL/GenBank/DDBJ whole genome shotgun (WGS) entry which is preliminary data.</text>
</comment>
<dbReference type="EMBL" id="JAPTSV010000012">
    <property type="protein sequence ID" value="KAJ1521954.1"/>
    <property type="molecule type" value="Genomic_DNA"/>
</dbReference>
<evidence type="ECO:0000256" key="6">
    <source>
        <dbReference type="SAM" id="Phobius"/>
    </source>
</evidence>
<dbReference type="PANTHER" id="PTHR21706">
    <property type="entry name" value="TRANSMEMBRANE PROTEIN 65"/>
    <property type="match status" value="1"/>
</dbReference>
<feature type="transmembrane region" description="Helical" evidence="6">
    <location>
        <begin position="182"/>
        <end position="201"/>
    </location>
</feature>
<dbReference type="GO" id="GO:0016020">
    <property type="term" value="C:membrane"/>
    <property type="evidence" value="ECO:0007669"/>
    <property type="project" value="UniProtKB-SubCell"/>
</dbReference>
<evidence type="ECO:0000313" key="7">
    <source>
        <dbReference type="EMBL" id="KAJ1521954.1"/>
    </source>
</evidence>
<evidence type="ECO:0000313" key="8">
    <source>
        <dbReference type="Proteomes" id="UP001075354"/>
    </source>
</evidence>
<dbReference type="AlphaFoldDB" id="A0AAV7XDR6"/>
<feature type="transmembrane region" description="Helical" evidence="6">
    <location>
        <begin position="153"/>
        <end position="170"/>
    </location>
</feature>
<keyword evidence="4 6" id="KW-0472">Membrane</keyword>
<evidence type="ECO:0000256" key="5">
    <source>
        <dbReference type="SAM" id="MobiDB-lite"/>
    </source>
</evidence>
<feature type="transmembrane region" description="Helical" evidence="6">
    <location>
        <begin position="246"/>
        <end position="265"/>
    </location>
</feature>
<protein>
    <recommendedName>
        <fullName evidence="9">Transmembrane protein 65</fullName>
    </recommendedName>
</protein>
<evidence type="ECO:0000256" key="2">
    <source>
        <dbReference type="ARBA" id="ARBA00022692"/>
    </source>
</evidence>
<feature type="compositionally biased region" description="Basic and acidic residues" evidence="5">
    <location>
        <begin position="270"/>
        <end position="293"/>
    </location>
</feature>
<proteinExistence type="predicted"/>
<dbReference type="InterPro" id="IPR019537">
    <property type="entry name" value="TMEM65"/>
</dbReference>